<dbReference type="Proteomes" id="UP000805193">
    <property type="component" value="Unassembled WGS sequence"/>
</dbReference>
<reference evidence="1 2" key="1">
    <citation type="journal article" date="2020" name="Cell">
        <title>Large-Scale Comparative Analyses of Tick Genomes Elucidate Their Genetic Diversity and Vector Capacities.</title>
        <authorList>
            <consortium name="Tick Genome and Microbiome Consortium (TIGMIC)"/>
            <person name="Jia N."/>
            <person name="Wang J."/>
            <person name="Shi W."/>
            <person name="Du L."/>
            <person name="Sun Y."/>
            <person name="Zhan W."/>
            <person name="Jiang J.F."/>
            <person name="Wang Q."/>
            <person name="Zhang B."/>
            <person name="Ji P."/>
            <person name="Bell-Sakyi L."/>
            <person name="Cui X.M."/>
            <person name="Yuan T.T."/>
            <person name="Jiang B.G."/>
            <person name="Yang W.F."/>
            <person name="Lam T.T."/>
            <person name="Chang Q.C."/>
            <person name="Ding S.J."/>
            <person name="Wang X.J."/>
            <person name="Zhu J.G."/>
            <person name="Ruan X.D."/>
            <person name="Zhao L."/>
            <person name="Wei J.T."/>
            <person name="Ye R.Z."/>
            <person name="Que T.C."/>
            <person name="Du C.H."/>
            <person name="Zhou Y.H."/>
            <person name="Cheng J.X."/>
            <person name="Dai P.F."/>
            <person name="Guo W.B."/>
            <person name="Han X.H."/>
            <person name="Huang E.J."/>
            <person name="Li L.F."/>
            <person name="Wei W."/>
            <person name="Gao Y.C."/>
            <person name="Liu J.Z."/>
            <person name="Shao H.Z."/>
            <person name="Wang X."/>
            <person name="Wang C.C."/>
            <person name="Yang T.C."/>
            <person name="Huo Q.B."/>
            <person name="Li W."/>
            <person name="Chen H.Y."/>
            <person name="Chen S.E."/>
            <person name="Zhou L.G."/>
            <person name="Ni X.B."/>
            <person name="Tian J.H."/>
            <person name="Sheng Y."/>
            <person name="Liu T."/>
            <person name="Pan Y.S."/>
            <person name="Xia L.Y."/>
            <person name="Li J."/>
            <person name="Zhao F."/>
            <person name="Cao W.C."/>
        </authorList>
    </citation>
    <scope>NUCLEOTIDE SEQUENCE [LARGE SCALE GENOMIC DNA]</scope>
    <source>
        <strain evidence="1">Iper-2018</strain>
    </source>
</reference>
<accession>A0AC60P4N8</accession>
<keyword evidence="2" id="KW-1185">Reference proteome</keyword>
<dbReference type="EMBL" id="JABSTQ010011183">
    <property type="protein sequence ID" value="KAG0414388.1"/>
    <property type="molecule type" value="Genomic_DNA"/>
</dbReference>
<evidence type="ECO:0000313" key="2">
    <source>
        <dbReference type="Proteomes" id="UP000805193"/>
    </source>
</evidence>
<protein>
    <submittedName>
        <fullName evidence="1">Uncharacterized protein</fullName>
    </submittedName>
</protein>
<gene>
    <name evidence="1" type="ORF">HPB47_008455</name>
</gene>
<evidence type="ECO:0000313" key="1">
    <source>
        <dbReference type="EMBL" id="KAG0414388.1"/>
    </source>
</evidence>
<proteinExistence type="predicted"/>
<organism evidence="1 2">
    <name type="scientific">Ixodes persulcatus</name>
    <name type="common">Taiga tick</name>
    <dbReference type="NCBI Taxonomy" id="34615"/>
    <lineage>
        <taxon>Eukaryota</taxon>
        <taxon>Metazoa</taxon>
        <taxon>Ecdysozoa</taxon>
        <taxon>Arthropoda</taxon>
        <taxon>Chelicerata</taxon>
        <taxon>Arachnida</taxon>
        <taxon>Acari</taxon>
        <taxon>Parasitiformes</taxon>
        <taxon>Ixodida</taxon>
        <taxon>Ixodoidea</taxon>
        <taxon>Ixodidae</taxon>
        <taxon>Ixodinae</taxon>
        <taxon>Ixodes</taxon>
    </lineage>
</organism>
<sequence length="960" mass="107685">MAQKPVDGDIRARAIYGESLASPRPVVTSLSRVSQSARGAERGAWAHAPELSSAPSINVDMVNKCCVPGCRGNYASGPRVAVFQFPQDEDLRKAWLHAISRPGFVPSKHSTVCELHFTDDDIVREIYGVDVATGNEVTVPRKPRIRPHAIPSRFCSSHVLSAQKEADTIRSIQGLADYVKSQQRSAFWHMVEGSERLLFMHIAEDAAPWIKYSIVVKANLTLTFHVVKTPVLRLGPDLRIPTVAKSKVAMVELLESIEKWDGDPSSGSESLDKDICNTIRLLLGKLSAKATKDKAHVIEFLGEQFEQLSANKRHKGYSVDLMVFSCLLFTISPHAYKYIRSSGSVILPHPIIIRSTCSSFGSNLQPEHHSTTFLGYVAKRISDLEDQHRFVVLLVDEIHIEPYFEYKGGTTGATLNSAEAANSVLVFTVQSLTCQFKEVAHMVPVQKASTQYLHKLLRDVIRGLEKSGYRVACIVSGDTSVNRKAVSHFTSPPTSGFVYPHPSDPARPLFFVIDPVHILKSIRNDWLDQKNDLLGFFFPEFKPGPTQAQELLCASFATVREAYNLECDDQMRYLNVPREALYPSNVERHDLTLTLEIFNCTLPKALRSLGVMYDVKFLKGTMAFIEIVVKWWRIVSMVVPGKTRKDQHQNPASSSEDDPNVDFLYKLLDWLDEWKSKDLDSGMLSKDTHTALQQTTHAFVEVLSYCFTEVKLPYVLLGKIRTDSLDERFGTCRKLAGSQYHMSIRQLYEGEDEVLLQNTLPTIAAVCEADGDEQWEDLHKRDHLLFPDLDADVTGEALSKIRDVLPVLVYVAGHAVHATLKRLSCANCRPALTINKMINIPVEQQHCELVKELGGEGLLFPTMFAVNAVVYGYVVIEELSKQAEFLKVPNRHQFVTDFAVELLSNEERSDINVCDNGHTSELLLRHVLWCSTNILLKNFFCSMSVETVVSSARSRKRKAQ</sequence>
<name>A0AC60P4N8_IXOPE</name>
<comment type="caution">
    <text evidence="1">The sequence shown here is derived from an EMBL/GenBank/DDBJ whole genome shotgun (WGS) entry which is preliminary data.</text>
</comment>